<proteinExistence type="evidence at protein level"/>
<evidence type="ECO:0000313" key="7">
    <source>
        <dbReference type="Proteomes" id="UP000290572"/>
    </source>
</evidence>
<dbReference type="Proteomes" id="UP000290572">
    <property type="component" value="Unassembled WGS sequence"/>
</dbReference>
<dbReference type="PANTHER" id="PTHR24214:SF1">
    <property type="entry name" value="PDZ AND LIM DOMAIN PROTEIN 2"/>
    <property type="match status" value="1"/>
</dbReference>
<dbReference type="Pfam" id="PF00595">
    <property type="entry name" value="PDZ"/>
    <property type="match status" value="1"/>
</dbReference>
<dbReference type="GO" id="GO:0007507">
    <property type="term" value="P:heart development"/>
    <property type="evidence" value="ECO:0007669"/>
    <property type="project" value="TreeGrafter"/>
</dbReference>
<evidence type="ECO:0007829" key="8">
    <source>
        <dbReference type="PeptideAtlas" id="A0A498ML07"/>
    </source>
</evidence>
<dbReference type="GO" id="GO:0030018">
    <property type="term" value="C:Z disc"/>
    <property type="evidence" value="ECO:0007669"/>
    <property type="project" value="TreeGrafter"/>
</dbReference>
<dbReference type="STRING" id="84645.A0A498ML07"/>
<dbReference type="GO" id="GO:0061061">
    <property type="term" value="P:muscle structure development"/>
    <property type="evidence" value="ECO:0007669"/>
    <property type="project" value="TreeGrafter"/>
</dbReference>
<sequence>MMPFTVNLFGPSPWGFRISGGRDFKKAITISKVNTGSKAETVGLQPGDIILEINGLNTVEMLNVEAQNKIKSCKTQLQLLVERPAPPTPGQTNGITEQVVGRFQEAVQVSRDENQNYREYTISSPASLSPGPYSPEPPPSPDRKGGRITPTNKSLQFHSWSSEEKSVQSHRLSRPLSQGTIAAFYSYLSPALNIESLGMMSC</sequence>
<dbReference type="InterPro" id="IPR036034">
    <property type="entry name" value="PDZ_sf"/>
</dbReference>
<dbReference type="PANTHER" id="PTHR24214">
    <property type="entry name" value="PDZ AND LIM DOMAIN PROTEIN ZASP"/>
    <property type="match status" value="1"/>
</dbReference>
<feature type="domain" description="PDZ" evidence="5">
    <location>
        <begin position="10"/>
        <end position="85"/>
    </location>
</feature>
<dbReference type="SMART" id="SM00228">
    <property type="entry name" value="PDZ"/>
    <property type="match status" value="1"/>
</dbReference>
<evidence type="ECO:0000256" key="4">
    <source>
        <dbReference type="SAM" id="MobiDB-lite"/>
    </source>
</evidence>
<evidence type="ECO:0000313" key="6">
    <source>
        <dbReference type="EMBL" id="RXN20182.1"/>
    </source>
</evidence>
<dbReference type="GO" id="GO:0003779">
    <property type="term" value="F:actin binding"/>
    <property type="evidence" value="ECO:0007669"/>
    <property type="project" value="TreeGrafter"/>
</dbReference>
<accession>A0A498ML07</accession>
<keyword evidence="3" id="KW-0862">Zinc</keyword>
<dbReference type="GO" id="GO:0030036">
    <property type="term" value="P:actin cytoskeleton organization"/>
    <property type="evidence" value="ECO:0007669"/>
    <property type="project" value="TreeGrafter"/>
</dbReference>
<reference evidence="6 7" key="1">
    <citation type="submission" date="2018-03" db="EMBL/GenBank/DDBJ databases">
        <title>Draft genome sequence of Rohu Carp (Labeo rohita).</title>
        <authorList>
            <person name="Das P."/>
            <person name="Kushwaha B."/>
            <person name="Joshi C.G."/>
            <person name="Kumar D."/>
            <person name="Nagpure N.S."/>
            <person name="Sahoo L."/>
            <person name="Das S.P."/>
            <person name="Bit A."/>
            <person name="Patnaik S."/>
            <person name="Meher P.K."/>
            <person name="Jayasankar P."/>
            <person name="Koringa P.G."/>
            <person name="Patel N.V."/>
            <person name="Hinsu A.T."/>
            <person name="Kumar R."/>
            <person name="Pandey M."/>
            <person name="Agarwal S."/>
            <person name="Srivastava S."/>
            <person name="Singh M."/>
            <person name="Iquebal M.A."/>
            <person name="Jaiswal S."/>
            <person name="Angadi U.B."/>
            <person name="Kumar N."/>
            <person name="Raza M."/>
            <person name="Shah T.M."/>
            <person name="Rai A."/>
            <person name="Jena J.K."/>
        </authorList>
    </citation>
    <scope>NUCLEOTIDE SEQUENCE [LARGE SCALE GENOMIC DNA]</scope>
    <source>
        <strain evidence="6">DASCIFA01</strain>
        <tissue evidence="6">Testis</tissue>
    </source>
</reference>
<name>A0A498ML07_LABRO</name>
<feature type="compositionally biased region" description="Polar residues" evidence="4">
    <location>
        <begin position="149"/>
        <end position="160"/>
    </location>
</feature>
<dbReference type="FunFam" id="2.30.42.10:FF:000055">
    <property type="entry name" value="PDZ and LIM domain protein 3"/>
    <property type="match status" value="1"/>
</dbReference>
<gene>
    <name evidence="6" type="ORF">ROHU_025220</name>
</gene>
<dbReference type="AlphaFoldDB" id="A0A498ML07"/>
<dbReference type="GO" id="GO:0005912">
    <property type="term" value="C:adherens junction"/>
    <property type="evidence" value="ECO:0007669"/>
    <property type="project" value="TreeGrafter"/>
</dbReference>
<dbReference type="InterPro" id="IPR050604">
    <property type="entry name" value="PDZ-LIM_domain"/>
</dbReference>
<dbReference type="InterPro" id="IPR001478">
    <property type="entry name" value="PDZ"/>
</dbReference>
<keyword evidence="3" id="KW-0479">Metal-binding</keyword>
<dbReference type="SUPFAM" id="SSF50156">
    <property type="entry name" value="PDZ domain-like"/>
    <property type="match status" value="1"/>
</dbReference>
<dbReference type="Gene3D" id="2.30.42.10">
    <property type="match status" value="1"/>
</dbReference>
<comment type="caution">
    <text evidence="6">The sequence shown here is derived from an EMBL/GenBank/DDBJ whole genome shotgun (WGS) entry which is preliminary data.</text>
</comment>
<dbReference type="CDD" id="cd06753">
    <property type="entry name" value="PDZ_PDLIM-like"/>
    <property type="match status" value="1"/>
</dbReference>
<keyword evidence="2" id="KW-0963">Cytoplasm</keyword>
<dbReference type="GO" id="GO:0051371">
    <property type="term" value="F:muscle alpha-actinin binding"/>
    <property type="evidence" value="ECO:0007669"/>
    <property type="project" value="TreeGrafter"/>
</dbReference>
<protein>
    <submittedName>
        <fullName evidence="6">PDZ and LIM domain 2-like protein</fullName>
    </submittedName>
</protein>
<evidence type="ECO:0000256" key="1">
    <source>
        <dbReference type="ARBA" id="ARBA00004496"/>
    </source>
</evidence>
<comment type="subcellular location">
    <subcellularLocation>
        <location evidence="1">Cytoplasm</location>
    </subcellularLocation>
</comment>
<evidence type="ECO:0000256" key="2">
    <source>
        <dbReference type="ARBA" id="ARBA00022490"/>
    </source>
</evidence>
<dbReference type="GO" id="GO:0031941">
    <property type="term" value="C:filamentous actin"/>
    <property type="evidence" value="ECO:0007669"/>
    <property type="project" value="TreeGrafter"/>
</dbReference>
<evidence type="ECO:0000259" key="5">
    <source>
        <dbReference type="PROSITE" id="PS50106"/>
    </source>
</evidence>
<dbReference type="EMBL" id="QBIY01012649">
    <property type="protein sequence ID" value="RXN20182.1"/>
    <property type="molecule type" value="Genomic_DNA"/>
</dbReference>
<organism evidence="6 7">
    <name type="scientific">Labeo rohita</name>
    <name type="common">Indian major carp</name>
    <name type="synonym">Cyprinus rohita</name>
    <dbReference type="NCBI Taxonomy" id="84645"/>
    <lineage>
        <taxon>Eukaryota</taxon>
        <taxon>Metazoa</taxon>
        <taxon>Chordata</taxon>
        <taxon>Craniata</taxon>
        <taxon>Vertebrata</taxon>
        <taxon>Euteleostomi</taxon>
        <taxon>Actinopterygii</taxon>
        <taxon>Neopterygii</taxon>
        <taxon>Teleostei</taxon>
        <taxon>Ostariophysi</taxon>
        <taxon>Cypriniformes</taxon>
        <taxon>Cyprinidae</taxon>
        <taxon>Labeoninae</taxon>
        <taxon>Labeonini</taxon>
        <taxon>Labeo</taxon>
    </lineage>
</organism>
<keyword evidence="7" id="KW-1185">Reference proteome</keyword>
<feature type="region of interest" description="Disordered" evidence="4">
    <location>
        <begin position="122"/>
        <end position="162"/>
    </location>
</feature>
<evidence type="ECO:0000256" key="3">
    <source>
        <dbReference type="ARBA" id="ARBA00023038"/>
    </source>
</evidence>
<keyword evidence="8" id="KW-1267">Proteomics identification</keyword>
<dbReference type="GO" id="GO:0001725">
    <property type="term" value="C:stress fiber"/>
    <property type="evidence" value="ECO:0007669"/>
    <property type="project" value="TreeGrafter"/>
</dbReference>
<dbReference type="PROSITE" id="PS50106">
    <property type="entry name" value="PDZ"/>
    <property type="match status" value="1"/>
</dbReference>
<keyword evidence="3" id="KW-0440">LIM domain</keyword>